<gene>
    <name evidence="1" type="ORF">RISK_000183</name>
</gene>
<reference evidence="1" key="1">
    <citation type="submission" date="2015-05" db="EMBL/GenBank/DDBJ databases">
        <title>Permanent draft genome of Rhodopirellula islandicus K833.</title>
        <authorList>
            <person name="Kizina J."/>
            <person name="Richter M."/>
            <person name="Glockner F.O."/>
            <person name="Harder J."/>
        </authorList>
    </citation>
    <scope>NUCLEOTIDE SEQUENCE [LARGE SCALE GENOMIC DNA]</scope>
    <source>
        <strain evidence="1">K833</strain>
    </source>
</reference>
<dbReference type="STRING" id="595434.RISK_000183"/>
<name>A0A0J1BMU1_RHOIS</name>
<dbReference type="EMBL" id="LECT01000002">
    <property type="protein sequence ID" value="KLU07810.1"/>
    <property type="molecule type" value="Genomic_DNA"/>
</dbReference>
<comment type="caution">
    <text evidence="1">The sequence shown here is derived from an EMBL/GenBank/DDBJ whole genome shotgun (WGS) entry which is preliminary data.</text>
</comment>
<keyword evidence="2" id="KW-1185">Reference proteome</keyword>
<proteinExistence type="predicted"/>
<organism evidence="1 2">
    <name type="scientific">Rhodopirellula islandica</name>
    <dbReference type="NCBI Taxonomy" id="595434"/>
    <lineage>
        <taxon>Bacteria</taxon>
        <taxon>Pseudomonadati</taxon>
        <taxon>Planctomycetota</taxon>
        <taxon>Planctomycetia</taxon>
        <taxon>Pirellulales</taxon>
        <taxon>Pirellulaceae</taxon>
        <taxon>Rhodopirellula</taxon>
    </lineage>
</organism>
<dbReference type="Proteomes" id="UP000036367">
    <property type="component" value="Unassembled WGS sequence"/>
</dbReference>
<sequence>MYAQVPVAPIIGEDEDDVRLLSGIQSYGCDAAEREQAEGKRGKPQGCFNWRWSNPVAYPA</sequence>
<protein>
    <submittedName>
        <fullName evidence="1">Uncharacterized protein</fullName>
    </submittedName>
</protein>
<evidence type="ECO:0000313" key="2">
    <source>
        <dbReference type="Proteomes" id="UP000036367"/>
    </source>
</evidence>
<evidence type="ECO:0000313" key="1">
    <source>
        <dbReference type="EMBL" id="KLU07810.1"/>
    </source>
</evidence>
<dbReference type="AlphaFoldDB" id="A0A0J1BMU1"/>
<accession>A0A0J1BMU1</accession>